<feature type="region of interest" description="Disordered" evidence="1">
    <location>
        <begin position="1035"/>
        <end position="1088"/>
    </location>
</feature>
<feature type="compositionally biased region" description="Polar residues" evidence="1">
    <location>
        <begin position="129"/>
        <end position="150"/>
    </location>
</feature>
<feature type="compositionally biased region" description="Basic residues" evidence="1">
    <location>
        <begin position="818"/>
        <end position="828"/>
    </location>
</feature>
<feature type="compositionally biased region" description="Polar residues" evidence="1">
    <location>
        <begin position="561"/>
        <end position="572"/>
    </location>
</feature>
<feature type="region of interest" description="Disordered" evidence="1">
    <location>
        <begin position="110"/>
        <end position="169"/>
    </location>
</feature>
<organism evidence="2 3">
    <name type="scientific">Folsomia candida</name>
    <name type="common">Springtail</name>
    <dbReference type="NCBI Taxonomy" id="158441"/>
    <lineage>
        <taxon>Eukaryota</taxon>
        <taxon>Metazoa</taxon>
        <taxon>Ecdysozoa</taxon>
        <taxon>Arthropoda</taxon>
        <taxon>Hexapoda</taxon>
        <taxon>Collembola</taxon>
        <taxon>Entomobryomorpha</taxon>
        <taxon>Isotomoidea</taxon>
        <taxon>Isotomidae</taxon>
        <taxon>Proisotominae</taxon>
        <taxon>Folsomia</taxon>
    </lineage>
</organism>
<feature type="region of interest" description="Disordered" evidence="1">
    <location>
        <begin position="818"/>
        <end position="849"/>
    </location>
</feature>
<name>A0A226E3E9_FOLCA</name>
<feature type="compositionally biased region" description="Polar residues" evidence="1">
    <location>
        <begin position="9"/>
        <end position="27"/>
    </location>
</feature>
<evidence type="ECO:0000313" key="3">
    <source>
        <dbReference type="Proteomes" id="UP000198287"/>
    </source>
</evidence>
<accession>A0A226E3E9</accession>
<feature type="region of interest" description="Disordered" evidence="1">
    <location>
        <begin position="561"/>
        <end position="605"/>
    </location>
</feature>
<dbReference type="EMBL" id="LNIX01000007">
    <property type="protein sequence ID" value="OXA52262.1"/>
    <property type="molecule type" value="Genomic_DNA"/>
</dbReference>
<feature type="region of interest" description="Disordered" evidence="1">
    <location>
        <begin position="495"/>
        <end position="521"/>
    </location>
</feature>
<feature type="region of interest" description="Disordered" evidence="1">
    <location>
        <begin position="1"/>
        <end position="72"/>
    </location>
</feature>
<feature type="compositionally biased region" description="Polar residues" evidence="1">
    <location>
        <begin position="1070"/>
        <end position="1088"/>
    </location>
</feature>
<feature type="compositionally biased region" description="Polar residues" evidence="1">
    <location>
        <begin position="54"/>
        <end position="63"/>
    </location>
</feature>
<feature type="compositionally biased region" description="Basic and acidic residues" evidence="1">
    <location>
        <begin position="154"/>
        <end position="163"/>
    </location>
</feature>
<feature type="compositionally biased region" description="Polar residues" evidence="1">
    <location>
        <begin position="1035"/>
        <end position="1046"/>
    </location>
</feature>
<gene>
    <name evidence="2" type="ORF">Fcan01_13229</name>
</gene>
<keyword evidence="3" id="KW-1185">Reference proteome</keyword>
<dbReference type="Proteomes" id="UP000198287">
    <property type="component" value="Unassembled WGS sequence"/>
</dbReference>
<evidence type="ECO:0000256" key="1">
    <source>
        <dbReference type="SAM" id="MobiDB-lite"/>
    </source>
</evidence>
<protein>
    <submittedName>
        <fullName evidence="2">Uncharacterized protein</fullName>
    </submittedName>
</protein>
<feature type="compositionally biased region" description="Basic residues" evidence="1">
    <location>
        <begin position="495"/>
        <end position="504"/>
    </location>
</feature>
<comment type="caution">
    <text evidence="2">The sequence shown here is derived from an EMBL/GenBank/DDBJ whole genome shotgun (WGS) entry which is preliminary data.</text>
</comment>
<feature type="compositionally biased region" description="Polar residues" evidence="1">
    <location>
        <begin position="588"/>
        <end position="605"/>
    </location>
</feature>
<reference evidence="2 3" key="1">
    <citation type="submission" date="2015-12" db="EMBL/GenBank/DDBJ databases">
        <title>The genome of Folsomia candida.</title>
        <authorList>
            <person name="Faddeeva A."/>
            <person name="Derks M.F."/>
            <person name="Anvar Y."/>
            <person name="Smit S."/>
            <person name="Van Straalen N."/>
            <person name="Roelofs D."/>
        </authorList>
    </citation>
    <scope>NUCLEOTIDE SEQUENCE [LARGE SCALE GENOMIC DNA]</scope>
    <source>
        <strain evidence="2 3">VU population</strain>
        <tissue evidence="2">Whole body</tissue>
    </source>
</reference>
<sequence length="1305" mass="145805">MERDAPLTTRPTATENASNETTINDSPRNFAPPAACSEKLNSPGTGTPPMSPTELQSSPSSPLDTDHEISYPVVLEDCDEYQDFLVRNVGTDPYNSDSDSDSIEIIYENISRKSRSSSLSLHKDGPIRSSPQLDTTTNNDSTGTCSTTTDMLDEGSKESEDTHQAGVNDDVLAGEETEIKMSDQTNLSSNDPPCTFLSDDNAISPIKSGFVPKEDSSEDIGTEAKEMMPPSGSVQLIDPTQQPEVTLHTNEIWDLDDQSTFFELPEGWEVIGVVESALTEDSVVGNDISSNSLTSEEHGSSSIGEKVNTFLDSLLSPEHQNGTQIAVLRDINSEHVDSDLITLEHIHPQLELLSTVHNSNSAGVGWAETLNSLDLGTMKGLQGNDGNKLSSWSDSDFISQTIDHEEVIPAAGTECRNSDNGENEIPIIKKYTKRLCRKSRKQRDREHSAVHLHIHNFGGELVHPRPRQNSVARALKLIRQSKHKYQNIKIVRMTRKRRRKKRWAKTTNQNARKSPDMPTIRNILSDEDSEISVQKEQPEDLSSAEFWRLEWTRSRELYSNISEVSSPQSSANTPPPSEVGEAEEAQVQPDQVSPNMDSTGGPYSTTLQTRLETLPEEQQVSTALLDRHAMSSSDGRMRYAENSKDSTHHEEIRPPATVTLHYPHEPIIDDPLPSNHPPPLQIWQQTAHRPVDSPPRPHAYTPNDNEILQQHITEYRKKLSQCNVCMKSYSFPSVASLCLRTHGKSKCWICFMLISFRKGSFAKHNKAFHPFGEKCGFCPHVDVVLEINLGFRQHMERDHFYIPDGLWSVDLKEKLKSKRGRKITKNHRTPSAGGDQNNENEENKASESCSLNQPLEVQIETGAQQQQSEPGQNFENIIISHRRNSKEQMSCMPPIKPGGQNNGDLINLIQNHPQSGRASECVENDNPKVSTTSTNLNSQTNCTNKYWTSSTPSQARLPELLDDPRQGYISVIVPNTRQQESTCNAASTSKGNEAAATSMNNYHANQSMNINNYNQNDNDTNEDDQEREIIDSHATSYSTNCQNSGDALNDRRHQYPGASYHDYNRHGPYQENNYPQGPTSQDNNYNQQHRYGTPVRFISQNQAQVGGPDIFISNAHYPYQICTRDSSPYFCPPILNNGNRFRNNQEVQLEQDWNLGLEISRGNVVVDPSSRLRISMQRPFETYPSFHATAQNRAPPVVGQAPPGSTASNYNCANKFVGRCKPVLEAILNGAKVPILLTPLEINTVSSAISTWFSTITRGQFLKLKQVGPTVCAFIMSSANLPRSQEQPLSNDFWECLHTLNNWLQ</sequence>
<evidence type="ECO:0000313" key="2">
    <source>
        <dbReference type="EMBL" id="OXA52262.1"/>
    </source>
</evidence>
<proteinExistence type="predicted"/>